<proteinExistence type="predicted"/>
<reference evidence="2" key="1">
    <citation type="submission" date="2014-09" db="EMBL/GenBank/DDBJ databases">
        <authorList>
            <person name="Magalhaes I.L.F."/>
            <person name="Oliveira U."/>
            <person name="Santos F.R."/>
            <person name="Vidigal T.H.D.A."/>
            <person name="Brescovit A.D."/>
            <person name="Santos A.J."/>
        </authorList>
    </citation>
    <scope>NUCLEOTIDE SEQUENCE</scope>
    <source>
        <tissue evidence="2">Shoot tissue taken approximately 20 cm above the soil surface</tissue>
    </source>
</reference>
<dbReference type="AlphaFoldDB" id="A0A0A9F038"/>
<evidence type="ECO:0000313" key="2">
    <source>
        <dbReference type="EMBL" id="JAE06405.1"/>
    </source>
</evidence>
<feature type="transmembrane region" description="Helical" evidence="1">
    <location>
        <begin position="21"/>
        <end position="45"/>
    </location>
</feature>
<evidence type="ECO:0000256" key="1">
    <source>
        <dbReference type="SAM" id="Phobius"/>
    </source>
</evidence>
<keyword evidence="1" id="KW-1133">Transmembrane helix</keyword>
<dbReference type="EMBL" id="GBRH01191491">
    <property type="protein sequence ID" value="JAE06405.1"/>
    <property type="molecule type" value="Transcribed_RNA"/>
</dbReference>
<name>A0A0A9F038_ARUDO</name>
<reference evidence="2" key="2">
    <citation type="journal article" date="2015" name="Data Brief">
        <title>Shoot transcriptome of the giant reed, Arundo donax.</title>
        <authorList>
            <person name="Barrero R.A."/>
            <person name="Guerrero F.D."/>
            <person name="Moolhuijzen P."/>
            <person name="Goolsby J.A."/>
            <person name="Tidwell J."/>
            <person name="Bellgard S.E."/>
            <person name="Bellgard M.I."/>
        </authorList>
    </citation>
    <scope>NUCLEOTIDE SEQUENCE</scope>
    <source>
        <tissue evidence="2">Shoot tissue taken approximately 20 cm above the soil surface</tissue>
    </source>
</reference>
<keyword evidence="1" id="KW-0812">Transmembrane</keyword>
<accession>A0A0A9F038</accession>
<keyword evidence="1" id="KW-0472">Membrane</keyword>
<protein>
    <submittedName>
        <fullName evidence="2">Uncharacterized protein</fullName>
    </submittedName>
</protein>
<sequence length="50" mass="5744">MTFPCPICLLRGKYIGEKARAYCILTHTVFSLIISLIFWLIVYLMSPPPL</sequence>
<organism evidence="2">
    <name type="scientific">Arundo donax</name>
    <name type="common">Giant reed</name>
    <name type="synonym">Donax arundinaceus</name>
    <dbReference type="NCBI Taxonomy" id="35708"/>
    <lineage>
        <taxon>Eukaryota</taxon>
        <taxon>Viridiplantae</taxon>
        <taxon>Streptophyta</taxon>
        <taxon>Embryophyta</taxon>
        <taxon>Tracheophyta</taxon>
        <taxon>Spermatophyta</taxon>
        <taxon>Magnoliopsida</taxon>
        <taxon>Liliopsida</taxon>
        <taxon>Poales</taxon>
        <taxon>Poaceae</taxon>
        <taxon>PACMAD clade</taxon>
        <taxon>Arundinoideae</taxon>
        <taxon>Arundineae</taxon>
        <taxon>Arundo</taxon>
    </lineage>
</organism>